<protein>
    <submittedName>
        <fullName evidence="13">Putative lipid kinase YegS</fullName>
        <ecNumber evidence="13">2.7.1.-</ecNumber>
    </submittedName>
</protein>
<dbReference type="InterPro" id="IPR016064">
    <property type="entry name" value="NAD/diacylglycerol_kinase_sf"/>
</dbReference>
<sequence length="348" mass="39312">MPMGESKKNVVFVINPVSGTRNKRFIFDLLNRFTDKEKFSWEAIKTKRAGDAVNIANQAVQKRVDMVVAVGGDGTVNEVARSLVHTSTALGIIPYGSGNGLARHLQIPLEPHRAIEVLNEEIIEPIDYGKINGIPFFCTCGLGFDAFVSLKFSNAGKRGMLTYMEKALREYLTYQPETYKLKTEEQEVTYKAFLLACGNASQYGNNAYIAPHATVTDGLLDVTILEPFTVPDVPTLAFQLFHKTLDQNSLIKTFQCRKLYISREKAGVIHFDGEPVMSHKEVEIEVVRQGLRVVVPAYEKMNLNVLQKASGYFMELKTMNELILENLLRKNKLMLKRNKNLIKRFIEQ</sequence>
<dbReference type="InterPro" id="IPR005218">
    <property type="entry name" value="Diacylglycerol/lipid_kinase"/>
</dbReference>
<keyword evidence="5" id="KW-0547">Nucleotide-binding</keyword>
<dbReference type="AlphaFoldDB" id="A0A5J4S8E1"/>
<evidence type="ECO:0000256" key="8">
    <source>
        <dbReference type="ARBA" id="ARBA00022842"/>
    </source>
</evidence>
<evidence type="ECO:0000256" key="9">
    <source>
        <dbReference type="ARBA" id="ARBA00023098"/>
    </source>
</evidence>
<dbReference type="GO" id="GO:0046872">
    <property type="term" value="F:metal ion binding"/>
    <property type="evidence" value="ECO:0007669"/>
    <property type="project" value="UniProtKB-KW"/>
</dbReference>
<dbReference type="EMBL" id="SNRY01000331">
    <property type="protein sequence ID" value="KAA6342357.1"/>
    <property type="molecule type" value="Genomic_DNA"/>
</dbReference>
<keyword evidence="4" id="KW-0479">Metal-binding</keyword>
<evidence type="ECO:0000256" key="7">
    <source>
        <dbReference type="ARBA" id="ARBA00022840"/>
    </source>
</evidence>
<reference evidence="13" key="1">
    <citation type="submission" date="2019-03" db="EMBL/GenBank/DDBJ databases">
        <title>Single cell metagenomics reveals metabolic interactions within the superorganism composed of flagellate Streblomastix strix and complex community of Bacteroidetes bacteria on its surface.</title>
        <authorList>
            <person name="Treitli S.C."/>
            <person name="Kolisko M."/>
            <person name="Husnik F."/>
            <person name="Keeling P."/>
            <person name="Hampl V."/>
        </authorList>
    </citation>
    <scope>NUCLEOTIDE SEQUENCE</scope>
    <source>
        <strain evidence="13">STM</strain>
    </source>
</reference>
<dbReference type="InterPro" id="IPR045540">
    <property type="entry name" value="YegS/DAGK_C"/>
</dbReference>
<keyword evidence="6 13" id="KW-0418">Kinase</keyword>
<evidence type="ECO:0000256" key="10">
    <source>
        <dbReference type="ARBA" id="ARBA00023209"/>
    </source>
</evidence>
<dbReference type="GO" id="GO:0005524">
    <property type="term" value="F:ATP binding"/>
    <property type="evidence" value="ECO:0007669"/>
    <property type="project" value="UniProtKB-KW"/>
</dbReference>
<proteinExistence type="predicted"/>
<keyword evidence="11" id="KW-1208">Phospholipid metabolism</keyword>
<comment type="caution">
    <text evidence="13">The sequence shown here is derived from an EMBL/GenBank/DDBJ whole genome shotgun (WGS) entry which is preliminary data.</text>
</comment>
<dbReference type="PANTHER" id="PTHR12358:SF106">
    <property type="entry name" value="LIPID KINASE YEGS"/>
    <property type="match status" value="1"/>
</dbReference>
<keyword evidence="7" id="KW-0067">ATP-binding</keyword>
<dbReference type="Pfam" id="PF19279">
    <property type="entry name" value="YegS_C"/>
    <property type="match status" value="1"/>
</dbReference>
<dbReference type="Gene3D" id="2.60.200.40">
    <property type="match status" value="1"/>
</dbReference>
<dbReference type="EC" id="2.7.1.-" evidence="13"/>
<dbReference type="GO" id="GO:0005886">
    <property type="term" value="C:plasma membrane"/>
    <property type="evidence" value="ECO:0007669"/>
    <property type="project" value="TreeGrafter"/>
</dbReference>
<evidence type="ECO:0000256" key="6">
    <source>
        <dbReference type="ARBA" id="ARBA00022777"/>
    </source>
</evidence>
<evidence type="ECO:0000256" key="3">
    <source>
        <dbReference type="ARBA" id="ARBA00022679"/>
    </source>
</evidence>
<gene>
    <name evidence="13" type="ORF">EZS27_009884</name>
</gene>
<evidence type="ECO:0000256" key="1">
    <source>
        <dbReference type="ARBA" id="ARBA00001946"/>
    </source>
</evidence>
<dbReference type="Pfam" id="PF00781">
    <property type="entry name" value="DAGK_cat"/>
    <property type="match status" value="1"/>
</dbReference>
<dbReference type="NCBIfam" id="TIGR00147">
    <property type="entry name" value="YegS/Rv2252/BmrU family lipid kinase"/>
    <property type="match status" value="1"/>
</dbReference>
<dbReference type="InterPro" id="IPR001206">
    <property type="entry name" value="Diacylglycerol_kinase_cat_dom"/>
</dbReference>
<keyword evidence="8" id="KW-0460">Magnesium</keyword>
<dbReference type="GO" id="GO:0008654">
    <property type="term" value="P:phospholipid biosynthetic process"/>
    <property type="evidence" value="ECO:0007669"/>
    <property type="project" value="UniProtKB-KW"/>
</dbReference>
<dbReference type="InterPro" id="IPR017438">
    <property type="entry name" value="ATP-NAD_kinase_N"/>
</dbReference>
<name>A0A5J4S8E1_9ZZZZ</name>
<keyword evidence="10" id="KW-0594">Phospholipid biosynthesis</keyword>
<feature type="domain" description="DAGKc" evidence="12">
    <location>
        <begin position="5"/>
        <end position="135"/>
    </location>
</feature>
<dbReference type="Gene3D" id="3.40.50.10330">
    <property type="entry name" value="Probable inorganic polyphosphate/atp-NAD kinase, domain 1"/>
    <property type="match status" value="1"/>
</dbReference>
<dbReference type="SMART" id="SM00046">
    <property type="entry name" value="DAGKc"/>
    <property type="match status" value="1"/>
</dbReference>
<keyword evidence="9" id="KW-0443">Lipid metabolism</keyword>
<evidence type="ECO:0000256" key="4">
    <source>
        <dbReference type="ARBA" id="ARBA00022723"/>
    </source>
</evidence>
<dbReference type="InterPro" id="IPR050187">
    <property type="entry name" value="Lipid_Phosphate_FormReg"/>
</dbReference>
<evidence type="ECO:0000313" key="13">
    <source>
        <dbReference type="EMBL" id="KAA6342357.1"/>
    </source>
</evidence>
<comment type="cofactor">
    <cofactor evidence="1">
        <name>Mg(2+)</name>
        <dbReference type="ChEBI" id="CHEBI:18420"/>
    </cofactor>
</comment>
<dbReference type="SUPFAM" id="SSF111331">
    <property type="entry name" value="NAD kinase/diacylglycerol kinase-like"/>
    <property type="match status" value="1"/>
</dbReference>
<evidence type="ECO:0000259" key="12">
    <source>
        <dbReference type="PROSITE" id="PS50146"/>
    </source>
</evidence>
<evidence type="ECO:0000256" key="11">
    <source>
        <dbReference type="ARBA" id="ARBA00023264"/>
    </source>
</evidence>
<dbReference type="PANTHER" id="PTHR12358">
    <property type="entry name" value="SPHINGOSINE KINASE"/>
    <property type="match status" value="1"/>
</dbReference>
<dbReference type="PROSITE" id="PS50146">
    <property type="entry name" value="DAGK"/>
    <property type="match status" value="1"/>
</dbReference>
<dbReference type="GO" id="GO:0016301">
    <property type="term" value="F:kinase activity"/>
    <property type="evidence" value="ECO:0007669"/>
    <property type="project" value="UniProtKB-KW"/>
</dbReference>
<organism evidence="13">
    <name type="scientific">termite gut metagenome</name>
    <dbReference type="NCBI Taxonomy" id="433724"/>
    <lineage>
        <taxon>unclassified sequences</taxon>
        <taxon>metagenomes</taxon>
        <taxon>organismal metagenomes</taxon>
    </lineage>
</organism>
<keyword evidence="2" id="KW-0444">Lipid biosynthesis</keyword>
<keyword evidence="3 13" id="KW-0808">Transferase</keyword>
<evidence type="ECO:0000256" key="2">
    <source>
        <dbReference type="ARBA" id="ARBA00022516"/>
    </source>
</evidence>
<accession>A0A5J4S8E1</accession>
<evidence type="ECO:0000256" key="5">
    <source>
        <dbReference type="ARBA" id="ARBA00022741"/>
    </source>
</evidence>